<protein>
    <submittedName>
        <fullName evidence="2">Replication initiator protein</fullName>
    </submittedName>
</protein>
<proteinExistence type="predicted"/>
<dbReference type="Pfam" id="PF23343">
    <property type="entry name" value="REP_ORF2-G2P"/>
    <property type="match status" value="1"/>
</dbReference>
<dbReference type="InterPro" id="IPR056906">
    <property type="entry name" value="ORF2/G2P_dom"/>
</dbReference>
<name>A0A8F5RAU6_9VIRU</name>
<organism evidence="2">
    <name type="scientific">Microvirus mar5</name>
    <dbReference type="NCBI Taxonomy" id="2851185"/>
    <lineage>
        <taxon>Viruses</taxon>
        <taxon>Monodnaviria</taxon>
        <taxon>Sangervirae</taxon>
        <taxon>Phixviricota</taxon>
        <taxon>Malgrandaviricetes</taxon>
        <taxon>Petitvirales</taxon>
        <taxon>Microviridae</taxon>
    </lineage>
</organism>
<evidence type="ECO:0000259" key="1">
    <source>
        <dbReference type="Pfam" id="PF23343"/>
    </source>
</evidence>
<dbReference type="EMBL" id="MZ089751">
    <property type="protein sequence ID" value="QXN75010.1"/>
    <property type="molecule type" value="Genomic_DNA"/>
</dbReference>
<evidence type="ECO:0000313" key="2">
    <source>
        <dbReference type="EMBL" id="QXN75010.1"/>
    </source>
</evidence>
<accession>A0A8F5RAU6</accession>
<reference evidence="2" key="1">
    <citation type="submission" date="2021-04" db="EMBL/GenBank/DDBJ databases">
        <title>Genomes of microviruses identified in yellow-bellied marmot fecal samples.</title>
        <authorList>
            <person name="Varsani A."/>
            <person name="Kraberger S."/>
            <person name="Chatterjee A."/>
            <person name="Richet C."/>
            <person name="Fontenele R.S."/>
            <person name="Schmidlin K."/>
            <person name="Blumstein D.T."/>
        </authorList>
    </citation>
    <scope>NUCLEOTIDE SEQUENCE</scope>
    <source>
        <strain evidence="2">Mar5</strain>
    </source>
</reference>
<sequence>MIYIMCTKPYYIKSASLINEHSGHWIEVPCRNCLECLRQKRNRYFNKMVAYNINNDQWTYFITLTYDEEHVPRINDNLLTLCYHDFSCFMKRLRRNFPQHNFKYVVCGEYGSNTARPHYHLILFSSLPFDINIKTIISSNWKNGFVHVESLRGSGGLHYVCKYITKPFQYPAKCAERLFNIKSDDWKRYDITQQRKVMKHFRLKGQFVKSSKGLTNNVYMMVHVSFVLDRIADFFNLLKTNLCYGTFEKFFNSGCQFSIDDCRVFQKKIMTYENFKSFYDSIFKFKLYGVIDIFMPSKQLREACCYHGDETLCNFIAGLNKFQQYYREYDLASKYKQEILFKDGIEVTQDNIERYLANCRSQERYERYKKGVNSMRRIAQYLTKKDFY</sequence>
<feature type="domain" description="Replication-associated protein ORF2/G2P" evidence="1">
    <location>
        <begin position="60"/>
        <end position="166"/>
    </location>
</feature>